<evidence type="ECO:0000313" key="1">
    <source>
        <dbReference type="EMBL" id="CAL0328464.1"/>
    </source>
</evidence>
<gene>
    <name evidence="1" type="ORF">LLUT_LOCUS29524</name>
</gene>
<protein>
    <recommendedName>
        <fullName evidence="3">RNase H type-1 domain-containing protein</fullName>
    </recommendedName>
</protein>
<evidence type="ECO:0008006" key="3">
    <source>
        <dbReference type="Google" id="ProtNLM"/>
    </source>
</evidence>
<sequence>MKRRNALVMANEDWIPYRVMIYITDLASDVRRSNSSAHNQSTKIPRIVNWCLPLPGQVKLNIDGSSLGNPGRIGFGCLSRCDKDSIHAISLVKQDIPHYHSYATIAIVIRDLLTRS</sequence>
<proteinExistence type="predicted"/>
<dbReference type="Proteomes" id="UP001497480">
    <property type="component" value="Unassembled WGS sequence"/>
</dbReference>
<evidence type="ECO:0000313" key="2">
    <source>
        <dbReference type="Proteomes" id="UP001497480"/>
    </source>
</evidence>
<dbReference type="EMBL" id="CAXHTB010000021">
    <property type="protein sequence ID" value="CAL0328464.1"/>
    <property type="molecule type" value="Genomic_DNA"/>
</dbReference>
<name>A0AAV1Y4P6_LUPLU</name>
<reference evidence="1 2" key="1">
    <citation type="submission" date="2024-03" db="EMBL/GenBank/DDBJ databases">
        <authorList>
            <person name="Martinez-Hernandez J."/>
        </authorList>
    </citation>
    <scope>NUCLEOTIDE SEQUENCE [LARGE SCALE GENOMIC DNA]</scope>
</reference>
<comment type="caution">
    <text evidence="1">The sequence shown here is derived from an EMBL/GenBank/DDBJ whole genome shotgun (WGS) entry which is preliminary data.</text>
</comment>
<accession>A0AAV1Y4P6</accession>
<organism evidence="1 2">
    <name type="scientific">Lupinus luteus</name>
    <name type="common">European yellow lupine</name>
    <dbReference type="NCBI Taxonomy" id="3873"/>
    <lineage>
        <taxon>Eukaryota</taxon>
        <taxon>Viridiplantae</taxon>
        <taxon>Streptophyta</taxon>
        <taxon>Embryophyta</taxon>
        <taxon>Tracheophyta</taxon>
        <taxon>Spermatophyta</taxon>
        <taxon>Magnoliopsida</taxon>
        <taxon>eudicotyledons</taxon>
        <taxon>Gunneridae</taxon>
        <taxon>Pentapetalae</taxon>
        <taxon>rosids</taxon>
        <taxon>fabids</taxon>
        <taxon>Fabales</taxon>
        <taxon>Fabaceae</taxon>
        <taxon>Papilionoideae</taxon>
        <taxon>50 kb inversion clade</taxon>
        <taxon>genistoids sensu lato</taxon>
        <taxon>core genistoids</taxon>
        <taxon>Genisteae</taxon>
        <taxon>Lupinus</taxon>
    </lineage>
</organism>
<dbReference type="AlphaFoldDB" id="A0AAV1Y4P6"/>
<keyword evidence="2" id="KW-1185">Reference proteome</keyword>